<reference evidence="1 2" key="1">
    <citation type="submission" date="2014-10" db="EMBL/GenBank/DDBJ databases">
        <title>Pan-genome analysis of Brazilian lineage A amoebal mimiviruses.</title>
        <authorList>
            <person name="Assis F.L."/>
            <person name="Abrahao J.S."/>
            <person name="Kroon E.G."/>
            <person name="Dornas F.P."/>
            <person name="Andrade K.R."/>
            <person name="Borato P.V.M."/>
            <person name="Pilotto M.R."/>
            <person name="Benamar S."/>
            <person name="LaScola B."/>
            <person name="Colson P."/>
        </authorList>
    </citation>
    <scope>NUCLEOTIDE SEQUENCE [LARGE SCALE GENOMIC DNA]</scope>
    <source>
        <strain evidence="1 2">Kroon</strain>
    </source>
</reference>
<accession>A0A0G2YBL5</accession>
<proteinExistence type="predicted"/>
<dbReference type="Proteomes" id="UP000240461">
    <property type="component" value="Segment"/>
</dbReference>
<name>A0A0G2YBL5_9VIRU</name>
<evidence type="ECO:0000313" key="2">
    <source>
        <dbReference type="Proteomes" id="UP000240461"/>
    </source>
</evidence>
<keyword evidence="2" id="KW-1185">Reference proteome</keyword>
<organism evidence="1 2">
    <name type="scientific">Acanthamoeba polyphaga mimivirus Kroon</name>
    <dbReference type="NCBI Taxonomy" id="3069720"/>
    <lineage>
        <taxon>Viruses</taxon>
        <taxon>Varidnaviria</taxon>
        <taxon>Bamfordvirae</taxon>
        <taxon>Nucleocytoviricota</taxon>
        <taxon>Megaviricetes</taxon>
        <taxon>Imitervirales</taxon>
        <taxon>Mimiviridae</taxon>
        <taxon>Megamimivirinae</taxon>
        <taxon>Mimivirus</taxon>
        <taxon>Mimivirus lagoaense</taxon>
    </lineage>
</organism>
<sequence length="216" mass="25340">MAAAVVALRIGNSSNSDEEREKRHYQSRKIMDQADDEVRIASQMNNQDTSTKTGMGYMWYKLNCKYGVCIPNFKVIHAGYKLNQIYQSLEETVRFYIGRKQNIDLLIYQIKGIDPALASYNIVTSSSNPYVLLKIRPKCDNLFWMKGSDSFKKIIYQKIKFMAMYQEYHKQLIYLTKQELTGLYIETFNKKGPKIFSMSRMRSRLLNFKLDKLLTE</sequence>
<evidence type="ECO:0000313" key="1">
    <source>
        <dbReference type="EMBL" id="AKI80486.1"/>
    </source>
</evidence>
<dbReference type="KEGG" id="vg:80514284"/>
<dbReference type="EMBL" id="KM982402">
    <property type="protein sequence ID" value="AKI80486.1"/>
    <property type="molecule type" value="Genomic_DNA"/>
</dbReference>
<protein>
    <submittedName>
        <fullName evidence="1">Uncharacterized protein</fullName>
    </submittedName>
</protein>